<dbReference type="OrthoDB" id="654134at2759"/>
<dbReference type="SMART" id="SM01045">
    <property type="entry name" value="BURP"/>
    <property type="match status" value="1"/>
</dbReference>
<proteinExistence type="predicted"/>
<comment type="caution">
    <text evidence="2">The sequence shown here is derived from an EMBL/GenBank/DDBJ whole genome shotgun (WGS) entry which is preliminary data.</text>
</comment>
<dbReference type="PROSITE" id="PS51277">
    <property type="entry name" value="BURP"/>
    <property type="match status" value="1"/>
</dbReference>
<dbReference type="EMBL" id="JAAIUW010000012">
    <property type="protein sequence ID" value="KAF7806926.1"/>
    <property type="molecule type" value="Genomic_DNA"/>
</dbReference>
<dbReference type="PANTHER" id="PTHR31236:SF2">
    <property type="entry name" value="BURP DOMAIN PROTEIN RD22"/>
    <property type="match status" value="1"/>
</dbReference>
<evidence type="ECO:0000259" key="1">
    <source>
        <dbReference type="PROSITE" id="PS51277"/>
    </source>
</evidence>
<dbReference type="InterPro" id="IPR044816">
    <property type="entry name" value="BURP"/>
</dbReference>
<evidence type="ECO:0000313" key="3">
    <source>
        <dbReference type="Proteomes" id="UP000634136"/>
    </source>
</evidence>
<organism evidence="2 3">
    <name type="scientific">Senna tora</name>
    <dbReference type="NCBI Taxonomy" id="362788"/>
    <lineage>
        <taxon>Eukaryota</taxon>
        <taxon>Viridiplantae</taxon>
        <taxon>Streptophyta</taxon>
        <taxon>Embryophyta</taxon>
        <taxon>Tracheophyta</taxon>
        <taxon>Spermatophyta</taxon>
        <taxon>Magnoliopsida</taxon>
        <taxon>eudicotyledons</taxon>
        <taxon>Gunneridae</taxon>
        <taxon>Pentapetalae</taxon>
        <taxon>rosids</taxon>
        <taxon>fabids</taxon>
        <taxon>Fabales</taxon>
        <taxon>Fabaceae</taxon>
        <taxon>Caesalpinioideae</taxon>
        <taxon>Cassia clade</taxon>
        <taxon>Senna</taxon>
    </lineage>
</organism>
<protein>
    <submittedName>
        <fullName evidence="2">BURP domain protein RD22-like</fullName>
    </submittedName>
</protein>
<sequence length="229" mass="25599">MQKHACVHAYLYELLQAIVLATDAAIYLHLAILQCLNPSLISLTLLVDDIFKEFSINSKSEDGEMMKKTIEECEKEGILFFGQEEVGIKGEEKYCATSLESMLDFATSRLGNNLEALSTQAQQETARTQEYTVARGVKRVGERKAVVCHKRKFPYAVFYCHKTETTVAYTVLLEGADGTRVKAVAVCHADTSEWNPEHLAFQVLNVKPGSVPVCHFLSEGDVLWVPKHN</sequence>
<dbReference type="Proteomes" id="UP000634136">
    <property type="component" value="Unassembled WGS sequence"/>
</dbReference>
<dbReference type="AlphaFoldDB" id="A0A834SNP5"/>
<accession>A0A834SNP5</accession>
<evidence type="ECO:0000313" key="2">
    <source>
        <dbReference type="EMBL" id="KAF7806926.1"/>
    </source>
</evidence>
<dbReference type="InterPro" id="IPR004873">
    <property type="entry name" value="BURP_dom"/>
</dbReference>
<dbReference type="Pfam" id="PF03181">
    <property type="entry name" value="BURP"/>
    <property type="match status" value="1"/>
</dbReference>
<reference evidence="2" key="1">
    <citation type="submission" date="2020-09" db="EMBL/GenBank/DDBJ databases">
        <title>Genome-Enabled Discovery of Anthraquinone Biosynthesis in Senna tora.</title>
        <authorList>
            <person name="Kang S.-H."/>
            <person name="Pandey R.P."/>
            <person name="Lee C.-M."/>
            <person name="Sim J.-S."/>
            <person name="Jeong J.-T."/>
            <person name="Choi B.-S."/>
            <person name="Jung M."/>
            <person name="Ginzburg D."/>
            <person name="Zhao K."/>
            <person name="Won S.Y."/>
            <person name="Oh T.-J."/>
            <person name="Yu Y."/>
            <person name="Kim N.-H."/>
            <person name="Lee O.R."/>
            <person name="Lee T.-H."/>
            <person name="Bashyal P."/>
            <person name="Kim T.-S."/>
            <person name="Lee W.-H."/>
            <person name="Kawkins C."/>
            <person name="Kim C.-K."/>
            <person name="Kim J.S."/>
            <person name="Ahn B.O."/>
            <person name="Rhee S.Y."/>
            <person name="Sohng J.K."/>
        </authorList>
    </citation>
    <scope>NUCLEOTIDE SEQUENCE</scope>
    <source>
        <tissue evidence="2">Leaf</tissue>
    </source>
</reference>
<name>A0A834SNP5_9FABA</name>
<feature type="domain" description="BURP" evidence="1">
    <location>
        <begin position="9"/>
        <end position="227"/>
    </location>
</feature>
<keyword evidence="3" id="KW-1185">Reference proteome</keyword>
<dbReference type="PANTHER" id="PTHR31236">
    <property type="entry name" value="BURP DOMAIN PROTEIN USPL1-LIKE"/>
    <property type="match status" value="1"/>
</dbReference>
<gene>
    <name evidence="2" type="ORF">G2W53_039087</name>
</gene>